<sequence>MIYIIISLIIIIIVLLCKLNKSKIKGHIGEIKIRLLLLKLNPLKYKIINDVLLKKRTGYTTQIDHVVISRYGIFVIETKNYKGWVYGNKNDEKWIQSFRTSQYKFYSPIKQNEAHIDALKYLLKRRINFRSIIVFSDEAVLKNKIYNVVNNKELLKTIKKYNKPVLSRKEVRHMYKTIKKSDIKSNKARRSHVKRVKKIS</sequence>
<dbReference type="Proteomes" id="UP001078443">
    <property type="component" value="Unassembled WGS sequence"/>
</dbReference>
<feature type="domain" description="NERD" evidence="1">
    <location>
        <begin position="25"/>
        <end position="142"/>
    </location>
</feature>
<organism evidence="2 3">
    <name type="scientific">Clostridium aestuarii</name>
    <dbReference type="NCBI Taxonomy" id="338193"/>
    <lineage>
        <taxon>Bacteria</taxon>
        <taxon>Bacillati</taxon>
        <taxon>Bacillota</taxon>
        <taxon>Clostridia</taxon>
        <taxon>Eubacteriales</taxon>
        <taxon>Clostridiaceae</taxon>
        <taxon>Clostridium</taxon>
    </lineage>
</organism>
<dbReference type="EMBL" id="JAPQER010000005">
    <property type="protein sequence ID" value="MCY6485049.1"/>
    <property type="molecule type" value="Genomic_DNA"/>
</dbReference>
<dbReference type="RefSeq" id="WP_268041374.1">
    <property type="nucleotide sequence ID" value="NZ_JAPQER010000005.1"/>
</dbReference>
<dbReference type="PROSITE" id="PS50965">
    <property type="entry name" value="NERD"/>
    <property type="match status" value="1"/>
</dbReference>
<evidence type="ECO:0000313" key="2">
    <source>
        <dbReference type="EMBL" id="MCY6485049.1"/>
    </source>
</evidence>
<proteinExistence type="predicted"/>
<dbReference type="Pfam" id="PF08378">
    <property type="entry name" value="NERD"/>
    <property type="match status" value="1"/>
</dbReference>
<gene>
    <name evidence="2" type="ORF">OW763_11930</name>
</gene>
<accession>A0ABT4D1E3</accession>
<keyword evidence="3" id="KW-1185">Reference proteome</keyword>
<name>A0ABT4D1E3_9CLOT</name>
<protein>
    <submittedName>
        <fullName evidence="2">Nuclease-related domain-containing protein</fullName>
    </submittedName>
</protein>
<evidence type="ECO:0000313" key="3">
    <source>
        <dbReference type="Proteomes" id="UP001078443"/>
    </source>
</evidence>
<comment type="caution">
    <text evidence="2">The sequence shown here is derived from an EMBL/GenBank/DDBJ whole genome shotgun (WGS) entry which is preliminary data.</text>
</comment>
<reference evidence="2" key="1">
    <citation type="submission" date="2022-12" db="EMBL/GenBank/DDBJ databases">
        <authorList>
            <person name="Wang J."/>
        </authorList>
    </citation>
    <scope>NUCLEOTIDE SEQUENCE</scope>
    <source>
        <strain evidence="2">HY-45-18</strain>
    </source>
</reference>
<dbReference type="InterPro" id="IPR011528">
    <property type="entry name" value="NERD"/>
</dbReference>
<evidence type="ECO:0000259" key="1">
    <source>
        <dbReference type="PROSITE" id="PS50965"/>
    </source>
</evidence>